<keyword evidence="3" id="KW-1185">Reference proteome</keyword>
<comment type="caution">
    <text evidence="2">The sequence shown here is derived from an EMBL/GenBank/DDBJ whole genome shotgun (WGS) entry which is preliminary data.</text>
</comment>
<dbReference type="Proteomes" id="UP001358586">
    <property type="component" value="Chromosome 3"/>
</dbReference>
<name>A0ABR0QFS9_GOSAR</name>
<dbReference type="InterPro" id="IPR044824">
    <property type="entry name" value="MAIN-like"/>
</dbReference>
<organism evidence="2 3">
    <name type="scientific">Gossypium arboreum</name>
    <name type="common">Tree cotton</name>
    <name type="synonym">Gossypium nanking</name>
    <dbReference type="NCBI Taxonomy" id="29729"/>
    <lineage>
        <taxon>Eukaryota</taxon>
        <taxon>Viridiplantae</taxon>
        <taxon>Streptophyta</taxon>
        <taxon>Embryophyta</taxon>
        <taxon>Tracheophyta</taxon>
        <taxon>Spermatophyta</taxon>
        <taxon>Magnoliopsida</taxon>
        <taxon>eudicotyledons</taxon>
        <taxon>Gunneridae</taxon>
        <taxon>Pentapetalae</taxon>
        <taxon>rosids</taxon>
        <taxon>malvids</taxon>
        <taxon>Malvales</taxon>
        <taxon>Malvaceae</taxon>
        <taxon>Malvoideae</taxon>
        <taxon>Gossypium</taxon>
    </lineage>
</organism>
<evidence type="ECO:0000259" key="1">
    <source>
        <dbReference type="Pfam" id="PF10536"/>
    </source>
</evidence>
<reference evidence="2 3" key="1">
    <citation type="submission" date="2023-03" db="EMBL/GenBank/DDBJ databases">
        <title>WGS of Gossypium arboreum.</title>
        <authorList>
            <person name="Yu D."/>
        </authorList>
    </citation>
    <scope>NUCLEOTIDE SEQUENCE [LARGE SCALE GENOMIC DNA]</scope>
    <source>
        <tissue evidence="2">Leaf</tissue>
    </source>
</reference>
<evidence type="ECO:0000313" key="3">
    <source>
        <dbReference type="Proteomes" id="UP001358586"/>
    </source>
</evidence>
<accession>A0ABR0QFS9</accession>
<dbReference type="EMBL" id="JARKNE010000003">
    <property type="protein sequence ID" value="KAK5838109.1"/>
    <property type="molecule type" value="Genomic_DNA"/>
</dbReference>
<sequence length="140" mass="15414">MDSLINKDVPHICDTVNKTDSYCVLRGRVNGLRYPPDARLMPYLELAGFGSATLTRTFDLRYDLISALVERWLPETHTIHLPCGECTVTLEDVALHFRLPIDGDTVTGVNAIVEPAALCYSLLGASPGDADSTFLELKFT</sequence>
<protein>
    <recommendedName>
        <fullName evidence="1">Aminotransferase-like plant mobile domain-containing protein</fullName>
    </recommendedName>
</protein>
<dbReference type="PANTHER" id="PTHR46033">
    <property type="entry name" value="PROTEIN MAIN-LIKE 2"/>
    <property type="match status" value="1"/>
</dbReference>
<proteinExistence type="predicted"/>
<evidence type="ECO:0000313" key="2">
    <source>
        <dbReference type="EMBL" id="KAK5838109.1"/>
    </source>
</evidence>
<dbReference type="Pfam" id="PF10536">
    <property type="entry name" value="PMD"/>
    <property type="match status" value="1"/>
</dbReference>
<gene>
    <name evidence="2" type="ORF">PVK06_006836</name>
</gene>
<feature type="domain" description="Aminotransferase-like plant mobile" evidence="1">
    <location>
        <begin position="48"/>
        <end position="128"/>
    </location>
</feature>
<dbReference type="InterPro" id="IPR019557">
    <property type="entry name" value="AminoTfrase-like_pln_mobile"/>
</dbReference>
<dbReference type="PANTHER" id="PTHR46033:SF8">
    <property type="entry name" value="PROTEIN MAINTENANCE OF MERISTEMS-LIKE"/>
    <property type="match status" value="1"/>
</dbReference>